<dbReference type="NCBIfam" id="TIGR00711">
    <property type="entry name" value="efflux_EmrB"/>
    <property type="match status" value="1"/>
</dbReference>
<feature type="transmembrane region" description="Helical" evidence="9">
    <location>
        <begin position="42"/>
        <end position="61"/>
    </location>
</feature>
<keyword evidence="12" id="KW-1185">Reference proteome</keyword>
<feature type="transmembrane region" description="Helical" evidence="9">
    <location>
        <begin position="131"/>
        <end position="150"/>
    </location>
</feature>
<feature type="transmembrane region" description="Helical" evidence="9">
    <location>
        <begin position="479"/>
        <end position="499"/>
    </location>
</feature>
<feature type="transmembrane region" description="Helical" evidence="9">
    <location>
        <begin position="348"/>
        <end position="372"/>
    </location>
</feature>
<evidence type="ECO:0000256" key="8">
    <source>
        <dbReference type="ARBA" id="ARBA00023251"/>
    </source>
</evidence>
<gene>
    <name evidence="11" type="ORF">FEF34_03635</name>
</gene>
<dbReference type="PANTHER" id="PTHR42718:SF9">
    <property type="entry name" value="MAJOR FACILITATOR SUPERFAMILY MULTIDRUG TRANSPORTER MFSC"/>
    <property type="match status" value="1"/>
</dbReference>
<evidence type="ECO:0000256" key="3">
    <source>
        <dbReference type="ARBA" id="ARBA00022448"/>
    </source>
</evidence>
<comment type="similarity">
    <text evidence="2">Belongs to the major facilitator superfamily. EmrB family.</text>
</comment>
<keyword evidence="5 9" id="KW-0812">Transmembrane</keyword>
<dbReference type="InterPro" id="IPR004638">
    <property type="entry name" value="EmrB-like"/>
</dbReference>
<dbReference type="Gene3D" id="1.20.1250.20">
    <property type="entry name" value="MFS general substrate transporter like domains"/>
    <property type="match status" value="1"/>
</dbReference>
<keyword evidence="8" id="KW-0046">Antibiotic resistance</keyword>
<accession>A0A5R9E336</accession>
<evidence type="ECO:0000313" key="11">
    <source>
        <dbReference type="EMBL" id="TLQ42423.1"/>
    </source>
</evidence>
<dbReference type="Gene3D" id="1.20.1720.10">
    <property type="entry name" value="Multidrug resistance protein D"/>
    <property type="match status" value="1"/>
</dbReference>
<dbReference type="InterPro" id="IPR036259">
    <property type="entry name" value="MFS_trans_sf"/>
</dbReference>
<feature type="transmembrane region" description="Helical" evidence="9">
    <location>
        <begin position="257"/>
        <end position="282"/>
    </location>
</feature>
<dbReference type="RefSeq" id="WP_138051832.1">
    <property type="nucleotide sequence ID" value="NZ_VAWE01000001.1"/>
</dbReference>
<evidence type="ECO:0000256" key="5">
    <source>
        <dbReference type="ARBA" id="ARBA00022692"/>
    </source>
</evidence>
<evidence type="ECO:0000256" key="9">
    <source>
        <dbReference type="SAM" id="Phobius"/>
    </source>
</evidence>
<feature type="transmembrane region" description="Helical" evidence="9">
    <location>
        <begin position="294"/>
        <end position="316"/>
    </location>
</feature>
<dbReference type="PANTHER" id="PTHR42718">
    <property type="entry name" value="MAJOR FACILITATOR SUPERFAMILY MULTIDRUG TRANSPORTER MFSC"/>
    <property type="match status" value="1"/>
</dbReference>
<comment type="subcellular location">
    <subcellularLocation>
        <location evidence="1">Cell membrane</location>
        <topology evidence="1">Multi-pass membrane protein</topology>
    </subcellularLocation>
</comment>
<sequence>MLTVVATALGVFLVALDVLIANVALPDIQRNFGVGESGLQWVVTAYSIGMSVFVMAAATFADRFGRRLVYVVGISVFTVCSVAAGLAPDLGVMAVARAVQGVAAAAVIVSSLALVSSAFPDKGDRAKAIGLWTGVATIASPLGPTLGGFLTEAVSWRAVFLINVPVGVLALALTFGYVGESRAEQTRGFDWGGQMLFAVSVGALAYAFIQGQNLGWTSPLVLALLAVGVAGFAVFGRYEYGSPNPMMDVRLFGNRTYTVAIVTAFSAFFGVYGMLLVVTQYFQNVEDYSPELAGLLILPFAFTLMVLSPVAGRLVARFEALPIARIGQPLLVVGLAIIAVSMPVSVYLVAAGLFVTGAGTALLVIPITSLAVGSVPPDRAGMASGIFNAQRAIGSTFGFAVLGTILAVWLGGTLDAALREAVPESRARQAVTDRIIQEANPYAYVAEVGPGRPLPAPTPGQREAIVTAAKEDFIRASQLSVAVGAAFCTVTAVLFWTLARSSTTGQKPDDAPA</sequence>
<keyword evidence="4" id="KW-1003">Cell membrane</keyword>
<feature type="transmembrane region" description="Helical" evidence="9">
    <location>
        <begin position="99"/>
        <end position="119"/>
    </location>
</feature>
<evidence type="ECO:0000256" key="1">
    <source>
        <dbReference type="ARBA" id="ARBA00004651"/>
    </source>
</evidence>
<dbReference type="PROSITE" id="PS00216">
    <property type="entry name" value="SUGAR_TRANSPORT_1"/>
    <property type="match status" value="1"/>
</dbReference>
<evidence type="ECO:0000256" key="2">
    <source>
        <dbReference type="ARBA" id="ARBA00008537"/>
    </source>
</evidence>
<feature type="transmembrane region" description="Helical" evidence="9">
    <location>
        <begin position="215"/>
        <end position="236"/>
    </location>
</feature>
<dbReference type="PRINTS" id="PR01036">
    <property type="entry name" value="TCRTETB"/>
</dbReference>
<dbReference type="GO" id="GO:0046677">
    <property type="term" value="P:response to antibiotic"/>
    <property type="evidence" value="ECO:0007669"/>
    <property type="project" value="UniProtKB-KW"/>
</dbReference>
<evidence type="ECO:0000259" key="10">
    <source>
        <dbReference type="PROSITE" id="PS50850"/>
    </source>
</evidence>
<dbReference type="OrthoDB" id="7375466at2"/>
<keyword evidence="7 9" id="KW-0472">Membrane</keyword>
<organism evidence="11 12">
    <name type="scientific">Streptomyces marianii</name>
    <dbReference type="NCBI Taxonomy" id="1817406"/>
    <lineage>
        <taxon>Bacteria</taxon>
        <taxon>Bacillati</taxon>
        <taxon>Actinomycetota</taxon>
        <taxon>Actinomycetes</taxon>
        <taxon>Kitasatosporales</taxon>
        <taxon>Streptomycetaceae</taxon>
        <taxon>Streptomyces</taxon>
    </lineage>
</organism>
<dbReference type="Pfam" id="PF07690">
    <property type="entry name" value="MFS_1"/>
    <property type="match status" value="1"/>
</dbReference>
<evidence type="ECO:0000256" key="4">
    <source>
        <dbReference type="ARBA" id="ARBA00022475"/>
    </source>
</evidence>
<proteinExistence type="inferred from homology"/>
<dbReference type="Proteomes" id="UP000305921">
    <property type="component" value="Unassembled WGS sequence"/>
</dbReference>
<dbReference type="EMBL" id="VAWE01000001">
    <property type="protein sequence ID" value="TLQ42423.1"/>
    <property type="molecule type" value="Genomic_DNA"/>
</dbReference>
<evidence type="ECO:0000256" key="7">
    <source>
        <dbReference type="ARBA" id="ARBA00023136"/>
    </source>
</evidence>
<feature type="transmembrane region" description="Helical" evidence="9">
    <location>
        <begin position="156"/>
        <end position="179"/>
    </location>
</feature>
<feature type="transmembrane region" description="Helical" evidence="9">
    <location>
        <begin position="191"/>
        <end position="209"/>
    </location>
</feature>
<comment type="caution">
    <text evidence="11">The sequence shown here is derived from an EMBL/GenBank/DDBJ whole genome shotgun (WGS) entry which is preliminary data.</text>
</comment>
<protein>
    <submittedName>
        <fullName evidence="11">DHA2 family efflux MFS transporter permease subunit</fullName>
    </submittedName>
</protein>
<dbReference type="GO" id="GO:0005886">
    <property type="term" value="C:plasma membrane"/>
    <property type="evidence" value="ECO:0007669"/>
    <property type="project" value="UniProtKB-SubCell"/>
</dbReference>
<dbReference type="InterPro" id="IPR005829">
    <property type="entry name" value="Sugar_transporter_CS"/>
</dbReference>
<evidence type="ECO:0000256" key="6">
    <source>
        <dbReference type="ARBA" id="ARBA00022989"/>
    </source>
</evidence>
<dbReference type="AlphaFoldDB" id="A0A5R9E336"/>
<name>A0A5R9E336_9ACTN</name>
<dbReference type="SUPFAM" id="SSF103473">
    <property type="entry name" value="MFS general substrate transporter"/>
    <property type="match status" value="1"/>
</dbReference>
<feature type="transmembrane region" description="Helical" evidence="9">
    <location>
        <begin position="392"/>
        <end position="410"/>
    </location>
</feature>
<reference evidence="11 12" key="1">
    <citation type="submission" date="2019-05" db="EMBL/GenBank/DDBJ databases">
        <title>Streptomyces marianii sp. nov., a novel marine actinomycete from southern coast of India.</title>
        <authorList>
            <person name="Iniyan A.M."/>
            <person name="Wink J."/>
            <person name="Ramprasad E."/>
            <person name="Ramana C.V."/>
            <person name="Bunk B."/>
            <person name="Sproer C."/>
            <person name="Joseph F.-J.R.S."/>
            <person name="Vincent S.G.P."/>
        </authorList>
    </citation>
    <scope>NUCLEOTIDE SEQUENCE [LARGE SCALE GENOMIC DNA]</scope>
    <source>
        <strain evidence="11 12">ICN19</strain>
    </source>
</reference>
<evidence type="ECO:0000313" key="12">
    <source>
        <dbReference type="Proteomes" id="UP000305921"/>
    </source>
</evidence>
<keyword evidence="6 9" id="KW-1133">Transmembrane helix</keyword>
<dbReference type="PROSITE" id="PS50850">
    <property type="entry name" value="MFS"/>
    <property type="match status" value="1"/>
</dbReference>
<keyword evidence="3" id="KW-0813">Transport</keyword>
<feature type="transmembrane region" description="Helical" evidence="9">
    <location>
        <begin position="323"/>
        <end position="342"/>
    </location>
</feature>
<feature type="domain" description="Major facilitator superfamily (MFS) profile" evidence="10">
    <location>
        <begin position="3"/>
        <end position="503"/>
    </location>
</feature>
<dbReference type="CDD" id="cd17321">
    <property type="entry name" value="MFS_MMR_MDR_like"/>
    <property type="match status" value="1"/>
</dbReference>
<dbReference type="InterPro" id="IPR020846">
    <property type="entry name" value="MFS_dom"/>
</dbReference>
<dbReference type="InterPro" id="IPR011701">
    <property type="entry name" value="MFS"/>
</dbReference>
<feature type="transmembrane region" description="Helical" evidence="9">
    <location>
        <begin position="68"/>
        <end position="87"/>
    </location>
</feature>
<dbReference type="GO" id="GO:0022857">
    <property type="term" value="F:transmembrane transporter activity"/>
    <property type="evidence" value="ECO:0007669"/>
    <property type="project" value="InterPro"/>
</dbReference>